<name>A0A6M3KFP7_9ZZZZ</name>
<gene>
    <name evidence="2" type="ORF">MM415A00662_0011</name>
    <name evidence="1" type="ORF">MM415B01967_0004</name>
</gene>
<dbReference type="AlphaFoldDB" id="A0A6M3KFP7"/>
<accession>A0A6M3KFP7</accession>
<evidence type="ECO:0000313" key="2">
    <source>
        <dbReference type="EMBL" id="QJA80756.1"/>
    </source>
</evidence>
<dbReference type="EMBL" id="MT141189">
    <property type="protein sequence ID" value="QJA55909.1"/>
    <property type="molecule type" value="Genomic_DNA"/>
</dbReference>
<protein>
    <submittedName>
        <fullName evidence="2">Uncharacterized protein</fullName>
    </submittedName>
</protein>
<evidence type="ECO:0000313" key="1">
    <source>
        <dbReference type="EMBL" id="QJA55909.1"/>
    </source>
</evidence>
<proteinExistence type="predicted"/>
<organism evidence="2">
    <name type="scientific">viral metagenome</name>
    <dbReference type="NCBI Taxonomy" id="1070528"/>
    <lineage>
        <taxon>unclassified sequences</taxon>
        <taxon>metagenomes</taxon>
        <taxon>organismal metagenomes</taxon>
    </lineage>
</organism>
<dbReference type="EMBL" id="MT142434">
    <property type="protein sequence ID" value="QJA80756.1"/>
    <property type="molecule type" value="Genomic_DNA"/>
</dbReference>
<reference evidence="2" key="1">
    <citation type="submission" date="2020-03" db="EMBL/GenBank/DDBJ databases">
        <title>The deep terrestrial virosphere.</title>
        <authorList>
            <person name="Holmfeldt K."/>
            <person name="Nilsson E."/>
            <person name="Simone D."/>
            <person name="Lopez-Fernandez M."/>
            <person name="Wu X."/>
            <person name="de Brujin I."/>
            <person name="Lundin D."/>
            <person name="Andersson A."/>
            <person name="Bertilsson S."/>
            <person name="Dopson M."/>
        </authorList>
    </citation>
    <scope>NUCLEOTIDE SEQUENCE</scope>
    <source>
        <strain evidence="2">MM415A00662</strain>
        <strain evidence="1">MM415B01967</strain>
    </source>
</reference>
<sequence>MKKNWKSYWFTGFLFAVMMFVCVAASQNIAPDWPGSQTTGLKSGTLGAANTVQILPLNQNTGWLTGVQIQTNGTDAATLTIHSGVTTAAPVVFKRTVVGNTYYADKTFPVPVKLDGAIYTILSGTTPVATFILEYMD</sequence>